<comment type="caution">
    <text evidence="2">The sequence shown here is derived from an EMBL/GenBank/DDBJ whole genome shotgun (WGS) entry which is preliminary data.</text>
</comment>
<feature type="transmembrane region" description="Helical" evidence="1">
    <location>
        <begin position="51"/>
        <end position="71"/>
    </location>
</feature>
<dbReference type="AlphaFoldDB" id="A0AAE3Y960"/>
<evidence type="ECO:0000313" key="3">
    <source>
        <dbReference type="Proteomes" id="UP001184861"/>
    </source>
</evidence>
<keyword evidence="1" id="KW-0812">Transmembrane</keyword>
<dbReference type="EMBL" id="JAVDQY010000002">
    <property type="protein sequence ID" value="MDR6526332.1"/>
    <property type="molecule type" value="Genomic_DNA"/>
</dbReference>
<feature type="transmembrane region" description="Helical" evidence="1">
    <location>
        <begin position="7"/>
        <end position="31"/>
    </location>
</feature>
<feature type="transmembrane region" description="Helical" evidence="1">
    <location>
        <begin position="92"/>
        <end position="116"/>
    </location>
</feature>
<dbReference type="Proteomes" id="UP001184861">
    <property type="component" value="Unassembled WGS sequence"/>
</dbReference>
<accession>A0AAE3Y960</accession>
<evidence type="ECO:0000313" key="2">
    <source>
        <dbReference type="EMBL" id="MDR6526332.1"/>
    </source>
</evidence>
<dbReference type="RefSeq" id="WP_202271584.1">
    <property type="nucleotide sequence ID" value="NZ_JAVDQY010000002.1"/>
</dbReference>
<proteinExistence type="predicted"/>
<sequence length="121" mass="14155">MIPKYIKVLFCIPFVIILCYSVYLFSVYSSVPEIIPIHSYGGRKDEYGSKIFLFLPVVLNLIILIFTGLIIRRPDKIKFTFEINESDREKTYHTVQMILVILSIFVTIMMSPLSFFDVVYQ</sequence>
<keyword evidence="1" id="KW-1133">Transmembrane helix</keyword>
<name>A0AAE3Y960_9FLAO</name>
<protein>
    <submittedName>
        <fullName evidence="2">Uncharacterized protein with PQ loop repeat</fullName>
    </submittedName>
</protein>
<keyword evidence="1" id="KW-0472">Membrane</keyword>
<gene>
    <name evidence="2" type="ORF">J2787_001712</name>
</gene>
<organism evidence="2 3">
    <name type="scientific">Chryseobacterium rhizosphaerae</name>
    <dbReference type="NCBI Taxonomy" id="395937"/>
    <lineage>
        <taxon>Bacteria</taxon>
        <taxon>Pseudomonadati</taxon>
        <taxon>Bacteroidota</taxon>
        <taxon>Flavobacteriia</taxon>
        <taxon>Flavobacteriales</taxon>
        <taxon>Weeksellaceae</taxon>
        <taxon>Chryseobacterium group</taxon>
        <taxon>Chryseobacterium</taxon>
    </lineage>
</organism>
<evidence type="ECO:0000256" key="1">
    <source>
        <dbReference type="SAM" id="Phobius"/>
    </source>
</evidence>
<reference evidence="2" key="1">
    <citation type="submission" date="2023-07" db="EMBL/GenBank/DDBJ databases">
        <title>Sorghum-associated microbial communities from plants grown in Nebraska, USA.</title>
        <authorList>
            <person name="Schachtman D."/>
        </authorList>
    </citation>
    <scope>NUCLEOTIDE SEQUENCE</scope>
    <source>
        <strain evidence="2">DS2360</strain>
    </source>
</reference>